<reference evidence="1 2" key="1">
    <citation type="submission" date="2007-05" db="EMBL/GenBank/DDBJ databases">
        <title>Complete sequence of chromosome of Acidiphilium cryptum JF-5.</title>
        <authorList>
            <consortium name="US DOE Joint Genome Institute"/>
            <person name="Copeland A."/>
            <person name="Lucas S."/>
            <person name="Lapidus A."/>
            <person name="Barry K."/>
            <person name="Detter J.C."/>
            <person name="Glavina del Rio T."/>
            <person name="Hammon N."/>
            <person name="Israni S."/>
            <person name="Dalin E."/>
            <person name="Tice H."/>
            <person name="Pitluck S."/>
            <person name="Sims D."/>
            <person name="Brettin T."/>
            <person name="Bruce D."/>
            <person name="Han C."/>
            <person name="Schmutz J."/>
            <person name="Larimer F."/>
            <person name="Land M."/>
            <person name="Hauser L."/>
            <person name="Kyrpides N."/>
            <person name="Kim E."/>
            <person name="Magnuson T."/>
            <person name="Richardson P."/>
        </authorList>
    </citation>
    <scope>NUCLEOTIDE SEQUENCE [LARGE SCALE GENOMIC DNA]</scope>
    <source>
        <strain evidence="1 2">JF-5</strain>
    </source>
</reference>
<dbReference type="STRING" id="349163.Acry_2511"/>
<dbReference type="HOGENOM" id="CLU_2271260_0_0_5"/>
<dbReference type="KEGG" id="acr:Acry_2511"/>
<dbReference type="EMBL" id="CP000697">
    <property type="protein sequence ID" value="ABQ31702.1"/>
    <property type="molecule type" value="Genomic_DNA"/>
</dbReference>
<accession>A5G1H0</accession>
<keyword evidence="2" id="KW-1185">Reference proteome</keyword>
<gene>
    <name evidence="1" type="ordered locus">Acry_2511</name>
</gene>
<dbReference type="AlphaFoldDB" id="A5G1H0"/>
<proteinExistence type="predicted"/>
<evidence type="ECO:0000313" key="1">
    <source>
        <dbReference type="EMBL" id="ABQ31702.1"/>
    </source>
</evidence>
<evidence type="ECO:0000313" key="2">
    <source>
        <dbReference type="Proteomes" id="UP000000245"/>
    </source>
</evidence>
<dbReference type="RefSeq" id="WP_007423130.1">
    <property type="nucleotide sequence ID" value="NC_009484.1"/>
</dbReference>
<name>A5G1H0_ACICJ</name>
<dbReference type="Proteomes" id="UP000000245">
    <property type="component" value="Chromosome"/>
</dbReference>
<organism evidence="1 2">
    <name type="scientific">Acidiphilium cryptum (strain JF-5)</name>
    <dbReference type="NCBI Taxonomy" id="349163"/>
    <lineage>
        <taxon>Bacteria</taxon>
        <taxon>Pseudomonadati</taxon>
        <taxon>Pseudomonadota</taxon>
        <taxon>Alphaproteobacteria</taxon>
        <taxon>Acetobacterales</taxon>
        <taxon>Acidocellaceae</taxon>
        <taxon>Acidiphilium</taxon>
    </lineage>
</organism>
<sequence>MSIGSSLPFRPSGTASVAASTSAASTALSGGGSSLLVYNAAASVAFVRLGTAGMSPASAADTPVPPGGRMLIDSGRLVSEASAVLASGAGTVYFTRGDGSVY</sequence>
<protein>
    <submittedName>
        <fullName evidence="1">Uncharacterized protein</fullName>
    </submittedName>
</protein>